<dbReference type="CDD" id="cd03443">
    <property type="entry name" value="PaaI_thioesterase"/>
    <property type="match status" value="1"/>
</dbReference>
<dbReference type="InterPro" id="IPR006683">
    <property type="entry name" value="Thioestr_dom"/>
</dbReference>
<organism evidence="1 2">
    <name type="scientific">Aspergillus terreus</name>
    <dbReference type="NCBI Taxonomy" id="33178"/>
    <lineage>
        <taxon>Eukaryota</taxon>
        <taxon>Fungi</taxon>
        <taxon>Dikarya</taxon>
        <taxon>Ascomycota</taxon>
        <taxon>Pezizomycotina</taxon>
        <taxon>Eurotiomycetes</taxon>
        <taxon>Eurotiomycetidae</taxon>
        <taxon>Eurotiales</taxon>
        <taxon>Aspergillaceae</taxon>
        <taxon>Aspergillus</taxon>
        <taxon>Aspergillus subgen. Circumdati</taxon>
    </lineage>
</organism>
<reference evidence="1 2" key="1">
    <citation type="submission" date="2020-01" db="EMBL/GenBank/DDBJ databases">
        <title>Aspergillus terreus IFO 6365 whole genome shotgun sequence.</title>
        <authorList>
            <person name="Kanamasa S."/>
            <person name="Takahashi H."/>
        </authorList>
    </citation>
    <scope>NUCLEOTIDE SEQUENCE [LARGE SCALE GENOMIC DNA]</scope>
    <source>
        <strain evidence="1 2">IFO 6365</strain>
    </source>
</reference>
<dbReference type="Gene3D" id="3.10.129.10">
    <property type="entry name" value="Hotdog Thioesterase"/>
    <property type="match status" value="1"/>
</dbReference>
<dbReference type="OrthoDB" id="506431at2759"/>
<sequence length="235" mass="25668">MKPSTSVMVVALPVSPADYPPFFAHPHARQLLHDPNYYPIHTWSRLAKPASGEDGFFSRTVATPDTVSHLLTLRRRSLRDDRLASAPPPWPVPTADPRSSLPSTDPPDIYTLWHLMAPGMAGHPATAHGGVVAACLDDAMSLAVALYLPEGSDGPVTAEGFSSPRRGLFTAQLDVRYKRPVRVPAVTIIRSKVVGRVGRKFWTRAQVLQADPDDPDQLVVTTDAMAFWLHITPSL</sequence>
<comment type="caution">
    <text evidence="1">The sequence shown here is derived from an EMBL/GenBank/DDBJ whole genome shotgun (WGS) entry which is preliminary data.</text>
</comment>
<dbReference type="Proteomes" id="UP000452235">
    <property type="component" value="Unassembled WGS sequence"/>
</dbReference>
<name>A0A5M3Z377_ASPTE</name>
<accession>A0A5M3Z377</accession>
<evidence type="ECO:0000313" key="1">
    <source>
        <dbReference type="EMBL" id="GFF13604.1"/>
    </source>
</evidence>
<dbReference type="Pfam" id="PF03061">
    <property type="entry name" value="4HBT"/>
    <property type="match status" value="1"/>
</dbReference>
<dbReference type="EMBL" id="BLJY01000002">
    <property type="protein sequence ID" value="GFF13604.1"/>
    <property type="molecule type" value="Genomic_DNA"/>
</dbReference>
<proteinExistence type="predicted"/>
<dbReference type="SUPFAM" id="SSF54637">
    <property type="entry name" value="Thioesterase/thiol ester dehydrase-isomerase"/>
    <property type="match status" value="1"/>
</dbReference>
<keyword evidence="2" id="KW-1185">Reference proteome</keyword>
<dbReference type="PANTHER" id="PTHR47260">
    <property type="entry name" value="UPF0644 PROTEIN PB2B4.06"/>
    <property type="match status" value="1"/>
</dbReference>
<dbReference type="AlphaFoldDB" id="A0A5M3Z377"/>
<dbReference type="PANTHER" id="PTHR47260:SF3">
    <property type="entry name" value="THIOESTERASE FAMILY PROTEIN (AFU_ORTHOLOGUE AFUA_7G03960)"/>
    <property type="match status" value="1"/>
</dbReference>
<protein>
    <submittedName>
        <fullName evidence="1">Thioesterase family protein</fullName>
    </submittedName>
</protein>
<dbReference type="InterPro" id="IPR052061">
    <property type="entry name" value="PTE-AB_protein"/>
</dbReference>
<evidence type="ECO:0000313" key="2">
    <source>
        <dbReference type="Proteomes" id="UP000452235"/>
    </source>
</evidence>
<gene>
    <name evidence="1" type="ORF">ATEIFO6365_0002071500</name>
</gene>
<dbReference type="InterPro" id="IPR029069">
    <property type="entry name" value="HotDog_dom_sf"/>
</dbReference>